<dbReference type="EMBL" id="CP003481">
    <property type="protein sequence ID" value="AFI05509.1"/>
    <property type="molecule type" value="Genomic_DNA"/>
</dbReference>
<feature type="compositionally biased region" description="Polar residues" evidence="2">
    <location>
        <begin position="729"/>
        <end position="758"/>
    </location>
</feature>
<dbReference type="eggNOG" id="COG3843">
    <property type="taxonomic scope" value="Bacteria"/>
</dbReference>
<dbReference type="Pfam" id="PF03432">
    <property type="entry name" value="Relaxase"/>
    <property type="match status" value="1"/>
</dbReference>
<accession>I0ETN8</accession>
<evidence type="ECO:0000259" key="3">
    <source>
        <dbReference type="Pfam" id="PF03432"/>
    </source>
</evidence>
<evidence type="ECO:0000313" key="5">
    <source>
        <dbReference type="EMBL" id="AFI06307.1"/>
    </source>
</evidence>
<dbReference type="HOGENOM" id="CLU_026087_0_0_7"/>
<keyword evidence="6" id="KW-1185">Reference proteome</keyword>
<organism evidence="5 6">
    <name type="scientific">Helicobacter cetorum (strain ATCC BAA-540 / CCUG 52418 / MIT 99-5656)</name>
    <dbReference type="NCBI Taxonomy" id="1163745"/>
    <lineage>
        <taxon>Bacteria</taxon>
        <taxon>Pseudomonadati</taxon>
        <taxon>Campylobacterota</taxon>
        <taxon>Epsilonproteobacteria</taxon>
        <taxon>Campylobacterales</taxon>
        <taxon>Helicobacteraceae</taxon>
        <taxon>Helicobacter</taxon>
    </lineage>
</organism>
<dbReference type="InterPro" id="IPR005094">
    <property type="entry name" value="Endonuclease_MobA/VirD2"/>
</dbReference>
<dbReference type="EMBL" id="CP003481">
    <property type="protein sequence ID" value="AFI06307.1"/>
    <property type="molecule type" value="Genomic_DNA"/>
</dbReference>
<dbReference type="AlphaFoldDB" id="I0ETN8"/>
<feature type="coiled-coil region" evidence="1">
    <location>
        <begin position="500"/>
        <end position="527"/>
    </location>
</feature>
<dbReference type="Proteomes" id="UP000005013">
    <property type="component" value="Chromosome"/>
</dbReference>
<dbReference type="KEGG" id="hcm:HCD_06525"/>
<feature type="region of interest" description="Disordered" evidence="2">
    <location>
        <begin position="604"/>
        <end position="640"/>
    </location>
</feature>
<name>I0ETN8_HELCM</name>
<evidence type="ECO:0000313" key="6">
    <source>
        <dbReference type="Proteomes" id="UP000005013"/>
    </source>
</evidence>
<gene>
    <name evidence="4" type="ordered locus">HCD_02445</name>
    <name evidence="5" type="ordered locus">HCD_06525</name>
</gene>
<reference evidence="5 6" key="1">
    <citation type="journal article" date="2013" name="PLoS ONE">
        <title>Sequence Divergence and Conservation in Genomes ofHelicobacter cetorum Strains from a Dolphin and a Whale.</title>
        <authorList>
            <person name="Kersulyte D."/>
            <person name="Rossi M."/>
            <person name="Berg D.E."/>
        </authorList>
    </citation>
    <scope>NUCLEOTIDE SEQUENCE [LARGE SCALE GENOMIC DNA]</scope>
    <source>
        <strain evidence="5 6">MIT 99-5656</strain>
    </source>
</reference>
<feature type="domain" description="MobA/VirD2-like nuclease" evidence="3">
    <location>
        <begin position="104"/>
        <end position="208"/>
    </location>
</feature>
<feature type="region of interest" description="Disordered" evidence="2">
    <location>
        <begin position="710"/>
        <end position="774"/>
    </location>
</feature>
<protein>
    <recommendedName>
        <fullName evidence="3">MobA/VirD2-like nuclease domain-containing protein</fullName>
    </recommendedName>
</protein>
<dbReference type="RefSeq" id="WP_014659028.1">
    <property type="nucleotide sequence ID" value="NC_017735.1"/>
</dbReference>
<evidence type="ECO:0000256" key="1">
    <source>
        <dbReference type="SAM" id="Coils"/>
    </source>
</evidence>
<evidence type="ECO:0000256" key="2">
    <source>
        <dbReference type="SAM" id="MobiDB-lite"/>
    </source>
</evidence>
<feature type="compositionally biased region" description="Polar residues" evidence="2">
    <location>
        <begin position="607"/>
        <end position="640"/>
    </location>
</feature>
<dbReference type="KEGG" id="hcm:HCD_02445"/>
<sequence length="774" mass="90726">MLDRAIRDAKLDNRPMDLSFLDDILEHMLKPRPSDSDKIDKRLLIKFNQFGSNSESIKSNLVGTKNANPVLIKNIGQMKRSHLENALSYTLENSETAYNEMFLECDKQFILETWLNDFDLTKDYNEAMHLVFSIKNKPDEETMQGLLYSTWESLKVRLPEYKFALVPHSHQDHAHIHCFINKTNQLTRKRLRFKGREDCKEFFNELRSEFAYRLNNHLLSEEYLYVNEPKLKELDNIKLQLQVLEKEEKALEQIKTPQDEWDLNKALQSEYLQELKDKNKAQALNIQNNQSLPLRKKISEFKIALFNHKDMSDDEKEQLNIDRVDKRELVSEHLKNTSKQELYELLSFYQKELDKTESHSAFKNFAILNDLDRNFERETKGFSLLKKKEMLLSKLEHLDKRLLDKNSHLLLAQLRNEVKTKQNTQYNTLTNPILLAKALELPKDKRPTLKTFKNAYFSARKYQFMLESFKTKQDDPTYKLNDNTYELVSKQLQDYQKTMLLLAKERLLFLEQDLKTKEEEFKRAKESYFKALESYKETFSLKENQDFLKQNKQFSKLSKEILYTCNEIIGANRFLTHYDISQLQKVLEHAKDTKLEQKEIQVKVKEQTTPTQSELTQTATGSQANKSVAKETQANTKTTTQQELIAPQNHVSTIQQEPSIALNTQAAITNNTIQPLQEPQSNDKPTKTLHSDEPWIEHAKELERKAKAHQQACLERERAKENQKAHENALNSTQNQKPTNDISNSLKSAVSQNTSEIEPNSYEYLIQKSKGRGR</sequence>
<feature type="compositionally biased region" description="Basic and acidic residues" evidence="2">
    <location>
        <begin position="714"/>
        <end position="727"/>
    </location>
</feature>
<evidence type="ECO:0000313" key="4">
    <source>
        <dbReference type="EMBL" id="AFI05509.1"/>
    </source>
</evidence>
<dbReference type="PATRIC" id="fig|1163745.3.peg.1378"/>
<keyword evidence="1" id="KW-0175">Coiled coil</keyword>
<proteinExistence type="predicted"/>